<evidence type="ECO:0000313" key="4">
    <source>
        <dbReference type="EMBL" id="MDQ0475393.1"/>
    </source>
</evidence>
<name>A0ABU0JPT7_9HYPH</name>
<comment type="caution">
    <text evidence="4">The sequence shown here is derived from an EMBL/GenBank/DDBJ whole genome shotgun (WGS) entry which is preliminary data.</text>
</comment>
<dbReference type="Gene3D" id="3.40.630.30">
    <property type="match status" value="1"/>
</dbReference>
<organism evidence="4 5">
    <name type="scientific">Labrys wisconsinensis</name>
    <dbReference type="NCBI Taxonomy" id="425677"/>
    <lineage>
        <taxon>Bacteria</taxon>
        <taxon>Pseudomonadati</taxon>
        <taxon>Pseudomonadota</taxon>
        <taxon>Alphaproteobacteria</taxon>
        <taxon>Hyphomicrobiales</taxon>
        <taxon>Xanthobacteraceae</taxon>
        <taxon>Labrys</taxon>
    </lineage>
</organism>
<dbReference type="SUPFAM" id="SSF55729">
    <property type="entry name" value="Acyl-CoA N-acyltransferases (Nat)"/>
    <property type="match status" value="1"/>
</dbReference>
<dbReference type="PROSITE" id="PS51186">
    <property type="entry name" value="GNAT"/>
    <property type="match status" value="1"/>
</dbReference>
<dbReference type="CDD" id="cd04301">
    <property type="entry name" value="NAT_SF"/>
    <property type="match status" value="1"/>
</dbReference>
<dbReference type="InterPro" id="IPR000182">
    <property type="entry name" value="GNAT_dom"/>
</dbReference>
<gene>
    <name evidence="4" type="ORF">QO011_008436</name>
</gene>
<sequence>MNTDAIEIRLARPDDASAIAEVHDLAWRNAYRGLIPGPELERMVERRGAKWWKNAIDRKTRIVVLAFGGVVAGYATYGRNRALGLPFQGEIFELYLRPEYQGLGFGRRLFSAVRRDLAGHAVKSILVWALADNEGACGFYRRLGGEPVDTTVESFGSARLQKIAFGWSAAAG</sequence>
<dbReference type="PANTHER" id="PTHR43877">
    <property type="entry name" value="AMINOALKYLPHOSPHONATE N-ACETYLTRANSFERASE-RELATED-RELATED"/>
    <property type="match status" value="1"/>
</dbReference>
<dbReference type="InterPro" id="IPR050832">
    <property type="entry name" value="Bact_Acetyltransf"/>
</dbReference>
<dbReference type="EMBL" id="JAUSVX010000035">
    <property type="protein sequence ID" value="MDQ0475393.1"/>
    <property type="molecule type" value="Genomic_DNA"/>
</dbReference>
<evidence type="ECO:0000256" key="2">
    <source>
        <dbReference type="ARBA" id="ARBA00023315"/>
    </source>
</evidence>
<keyword evidence="2" id="KW-0012">Acyltransferase</keyword>
<evidence type="ECO:0000259" key="3">
    <source>
        <dbReference type="PROSITE" id="PS51186"/>
    </source>
</evidence>
<accession>A0ABU0JPT7</accession>
<dbReference type="InterPro" id="IPR016181">
    <property type="entry name" value="Acyl_CoA_acyltransferase"/>
</dbReference>
<dbReference type="Proteomes" id="UP001242480">
    <property type="component" value="Unassembled WGS sequence"/>
</dbReference>
<keyword evidence="5" id="KW-1185">Reference proteome</keyword>
<reference evidence="4 5" key="1">
    <citation type="submission" date="2023-07" db="EMBL/GenBank/DDBJ databases">
        <title>Genomic Encyclopedia of Type Strains, Phase IV (KMG-IV): sequencing the most valuable type-strain genomes for metagenomic binning, comparative biology and taxonomic classification.</title>
        <authorList>
            <person name="Goeker M."/>
        </authorList>
    </citation>
    <scope>NUCLEOTIDE SEQUENCE [LARGE SCALE GENOMIC DNA]</scope>
    <source>
        <strain evidence="4 5">DSM 19619</strain>
    </source>
</reference>
<feature type="domain" description="N-acetyltransferase" evidence="3">
    <location>
        <begin position="6"/>
        <end position="172"/>
    </location>
</feature>
<evidence type="ECO:0000256" key="1">
    <source>
        <dbReference type="ARBA" id="ARBA00022679"/>
    </source>
</evidence>
<dbReference type="Pfam" id="PF00583">
    <property type="entry name" value="Acetyltransf_1"/>
    <property type="match status" value="1"/>
</dbReference>
<evidence type="ECO:0000313" key="5">
    <source>
        <dbReference type="Proteomes" id="UP001242480"/>
    </source>
</evidence>
<dbReference type="RefSeq" id="WP_307286573.1">
    <property type="nucleotide sequence ID" value="NZ_JAUSVX010000035.1"/>
</dbReference>
<proteinExistence type="predicted"/>
<keyword evidence="1" id="KW-0808">Transferase</keyword>
<protein>
    <submittedName>
        <fullName evidence="4">Ribosomal protein S18 acetylase RimI-like enzyme</fullName>
    </submittedName>
</protein>